<protein>
    <submittedName>
        <fullName evidence="1">Uncharacterized protein</fullName>
    </submittedName>
</protein>
<dbReference type="EMBL" id="JAFCIX010000418">
    <property type="protein sequence ID" value="KAH6590866.1"/>
    <property type="molecule type" value="Genomic_DNA"/>
</dbReference>
<keyword evidence="2" id="KW-1185">Reference proteome</keyword>
<name>A0ABQ8F263_9FUNG</name>
<evidence type="ECO:0000313" key="2">
    <source>
        <dbReference type="Proteomes" id="UP001648503"/>
    </source>
</evidence>
<accession>A0ABQ8F263</accession>
<evidence type="ECO:0000313" key="1">
    <source>
        <dbReference type="EMBL" id="KAH6590866.1"/>
    </source>
</evidence>
<sequence length="177" mass="19732">MGCYLSAIALADTIAIYPDLIRPSSTLKRQRSATVRVARQTIFASHWRFSSTLIAVDEHFWELHYSADSVARQKVSTFVMSRSIILGDDHIIIVVNYAVQPGQQGRLSGSAARPLQHHQRVTSAISAITSGLRNLVFIALIVMKAHSTECDIESFIVKPTVARSCHFCIYTFVFKAH</sequence>
<dbReference type="Proteomes" id="UP001648503">
    <property type="component" value="Unassembled WGS sequence"/>
</dbReference>
<comment type="caution">
    <text evidence="1">The sequence shown here is derived from an EMBL/GenBank/DDBJ whole genome shotgun (WGS) entry which is preliminary data.</text>
</comment>
<organism evidence="1 2">
    <name type="scientific">Batrachochytrium salamandrivorans</name>
    <dbReference type="NCBI Taxonomy" id="1357716"/>
    <lineage>
        <taxon>Eukaryota</taxon>
        <taxon>Fungi</taxon>
        <taxon>Fungi incertae sedis</taxon>
        <taxon>Chytridiomycota</taxon>
        <taxon>Chytridiomycota incertae sedis</taxon>
        <taxon>Chytridiomycetes</taxon>
        <taxon>Rhizophydiales</taxon>
        <taxon>Rhizophydiales incertae sedis</taxon>
        <taxon>Batrachochytrium</taxon>
    </lineage>
</organism>
<gene>
    <name evidence="1" type="ORF">BASA50_008868</name>
</gene>
<reference evidence="1 2" key="1">
    <citation type="submission" date="2021-02" db="EMBL/GenBank/DDBJ databases">
        <title>Variation within the Batrachochytrium salamandrivorans European outbreak.</title>
        <authorList>
            <person name="Kelly M."/>
            <person name="Pasmans F."/>
            <person name="Shea T.P."/>
            <person name="Munoz J.F."/>
            <person name="Carranza S."/>
            <person name="Cuomo C.A."/>
            <person name="Martel A."/>
        </authorList>
    </citation>
    <scope>NUCLEOTIDE SEQUENCE [LARGE SCALE GENOMIC DNA]</scope>
    <source>
        <strain evidence="1 2">AMFP18/2</strain>
    </source>
</reference>
<proteinExistence type="predicted"/>